<dbReference type="Gene3D" id="3.50.50.60">
    <property type="entry name" value="FAD/NAD(P)-binding domain"/>
    <property type="match status" value="1"/>
</dbReference>
<dbReference type="PRINTS" id="PR00469">
    <property type="entry name" value="PNDRDTASEII"/>
</dbReference>
<dbReference type="EMBL" id="JBHSQO010000033">
    <property type="protein sequence ID" value="MFC6092742.1"/>
    <property type="molecule type" value="Genomic_DNA"/>
</dbReference>
<keyword evidence="3" id="KW-1185">Reference proteome</keyword>
<proteinExistence type="predicted"/>
<evidence type="ECO:0000313" key="3">
    <source>
        <dbReference type="Proteomes" id="UP001596220"/>
    </source>
</evidence>
<dbReference type="PRINTS" id="PR00368">
    <property type="entry name" value="FADPNR"/>
</dbReference>
<comment type="caution">
    <text evidence="2">The sequence shown here is derived from an EMBL/GenBank/DDBJ whole genome shotgun (WGS) entry which is preliminary data.</text>
</comment>
<dbReference type="PANTHER" id="PTHR43539">
    <property type="entry name" value="FLAVIN-BINDING MONOOXYGENASE-LIKE PROTEIN (AFU_ORTHOLOGUE AFUA_4G09220)"/>
    <property type="match status" value="1"/>
</dbReference>
<dbReference type="RefSeq" id="WP_380639265.1">
    <property type="nucleotide sequence ID" value="NZ_JBHSQO010000033.1"/>
</dbReference>
<reference evidence="3" key="1">
    <citation type="journal article" date="2019" name="Int. J. Syst. Evol. Microbiol.">
        <title>The Global Catalogue of Microorganisms (GCM) 10K type strain sequencing project: providing services to taxonomists for standard genome sequencing and annotation.</title>
        <authorList>
            <consortium name="The Broad Institute Genomics Platform"/>
            <consortium name="The Broad Institute Genome Sequencing Center for Infectious Disease"/>
            <person name="Wu L."/>
            <person name="Ma J."/>
        </authorList>
    </citation>
    <scope>NUCLEOTIDE SEQUENCE [LARGE SCALE GENOMIC DNA]</scope>
    <source>
        <strain evidence="3">CGMCC 4.7246</strain>
    </source>
</reference>
<evidence type="ECO:0000256" key="1">
    <source>
        <dbReference type="ARBA" id="ARBA00023002"/>
    </source>
</evidence>
<dbReference type="InterPro" id="IPR050982">
    <property type="entry name" value="Auxin_biosynth/cation_transpt"/>
</dbReference>
<dbReference type="PANTHER" id="PTHR43539:SF78">
    <property type="entry name" value="FLAVIN-CONTAINING MONOOXYGENASE"/>
    <property type="match status" value="1"/>
</dbReference>
<gene>
    <name evidence="2" type="ORF">ACFP3R_26005</name>
</gene>
<organism evidence="2 3">
    <name type="scientific">Saccharothrix lopnurensis</name>
    <dbReference type="NCBI Taxonomy" id="1670621"/>
    <lineage>
        <taxon>Bacteria</taxon>
        <taxon>Bacillati</taxon>
        <taxon>Actinomycetota</taxon>
        <taxon>Actinomycetes</taxon>
        <taxon>Pseudonocardiales</taxon>
        <taxon>Pseudonocardiaceae</taxon>
        <taxon>Saccharothrix</taxon>
    </lineage>
</organism>
<dbReference type="InterPro" id="IPR036188">
    <property type="entry name" value="FAD/NAD-bd_sf"/>
</dbReference>
<name>A0ABW1PD45_9PSEU</name>
<dbReference type="SUPFAM" id="SSF51905">
    <property type="entry name" value="FAD/NAD(P)-binding domain"/>
    <property type="match status" value="2"/>
</dbReference>
<evidence type="ECO:0000313" key="2">
    <source>
        <dbReference type="EMBL" id="MFC6092742.1"/>
    </source>
</evidence>
<protein>
    <submittedName>
        <fullName evidence="2">FAD-dependent oxidoreductase</fullName>
    </submittedName>
</protein>
<accession>A0ABW1PD45</accession>
<keyword evidence="1" id="KW-0560">Oxidoreductase</keyword>
<sequence length="346" mass="37616">MDVVVVGAGQAGLSAAYFLKRAGLDHRVLDAEEGPGGAWRHRWPSLRMATVHGIHDLPGAPFAEPDPDAPARRVLPAYFADFERHNDLDVLRPVRVRAVRDLGGLLRVETDRGAFDTRALVNATGTWTRPFWPRYPGQELFRGRQLHSSGYRGPAEFAGRHVVVVGGGTSAVQQLLEIAGHAAGTTWVTRREPEFSDEPFTPELGRVVVAEVERRVRLGLPPRSVVGVTGLHLTPAVREGLRTGVLHRRPVFERITEDGVVWADGTRQRADAILWATGFRAALDHLAPLRLREPGGGVRLDGTRVVADPRVHLVGYGPSASTVGATRAGRAAAKELRSLLARPRAA</sequence>
<dbReference type="Proteomes" id="UP001596220">
    <property type="component" value="Unassembled WGS sequence"/>
</dbReference>
<dbReference type="Pfam" id="PF13738">
    <property type="entry name" value="Pyr_redox_3"/>
    <property type="match status" value="1"/>
</dbReference>